<proteinExistence type="predicted"/>
<dbReference type="AlphaFoldDB" id="A0A1B6E2R6"/>
<dbReference type="PANTHER" id="PTHR35841:SF1">
    <property type="entry name" value="PHOSPHONATES-BINDING PERIPLASMIC PROTEIN"/>
    <property type="match status" value="1"/>
</dbReference>
<evidence type="ECO:0000313" key="2">
    <source>
        <dbReference type="EMBL" id="JAS32212.1"/>
    </source>
</evidence>
<dbReference type="PANTHER" id="PTHR35841">
    <property type="entry name" value="PHOSPHONATES-BINDING PERIPLASMIC PROTEIN"/>
    <property type="match status" value="1"/>
</dbReference>
<organism evidence="2">
    <name type="scientific">Clastoptera arizonana</name>
    <name type="common">Arizona spittle bug</name>
    <dbReference type="NCBI Taxonomy" id="38151"/>
    <lineage>
        <taxon>Eukaryota</taxon>
        <taxon>Metazoa</taxon>
        <taxon>Ecdysozoa</taxon>
        <taxon>Arthropoda</taxon>
        <taxon>Hexapoda</taxon>
        <taxon>Insecta</taxon>
        <taxon>Pterygota</taxon>
        <taxon>Neoptera</taxon>
        <taxon>Paraneoptera</taxon>
        <taxon>Hemiptera</taxon>
        <taxon>Auchenorrhyncha</taxon>
        <taxon>Cercopoidea</taxon>
        <taxon>Clastopteridae</taxon>
        <taxon>Clastoptera</taxon>
    </lineage>
</organism>
<name>A0A1B6E2R6_9HEMI</name>
<sequence>MSRQKLRIITYMCPSHPVEMYEMLMSYLEEELKLDAHLIYESRSPGPLQDRVDPFTDDTVDLAFVTSSAYVKLLDSRNEFAELLPVAAVFNHPKNNEKVPGYYADIIIHIDGKKHVKDFLDLRGCQWAYSHESSLSGSTIILKMLKENGENSRFFGNTIRSGSHLKSLNMVLQKQVEAAAVDSNTLAYYKKLLVDGGKDIFVLDSLGPLPPYPILVNSRMNDELKQKIQNAFLKISDTRLWGERIDKFGISHFTANYKDVYQIERDIQEAVKNTGLGIRYY</sequence>
<dbReference type="Gene3D" id="3.40.190.10">
    <property type="entry name" value="Periplasmic binding protein-like II"/>
    <property type="match status" value="2"/>
</dbReference>
<dbReference type="SUPFAM" id="SSF53850">
    <property type="entry name" value="Periplasmic binding protein-like II"/>
    <property type="match status" value="1"/>
</dbReference>
<accession>A0A1B6E2R6</accession>
<evidence type="ECO:0008006" key="3">
    <source>
        <dbReference type="Google" id="ProtNLM"/>
    </source>
</evidence>
<dbReference type="Pfam" id="PF12974">
    <property type="entry name" value="Phosphonate-bd"/>
    <property type="match status" value="1"/>
</dbReference>
<dbReference type="EMBL" id="GEDC01015358">
    <property type="protein sequence ID" value="JAS21940.1"/>
    <property type="molecule type" value="Transcribed_RNA"/>
</dbReference>
<reference evidence="2" key="1">
    <citation type="submission" date="2015-12" db="EMBL/GenBank/DDBJ databases">
        <title>De novo transcriptome assembly of four potential Pierce s Disease insect vectors from Arizona vineyards.</title>
        <authorList>
            <person name="Tassone E.E."/>
        </authorList>
    </citation>
    <scope>NUCLEOTIDE SEQUENCE</scope>
</reference>
<gene>
    <name evidence="1" type="ORF">g.19908</name>
    <name evidence="2" type="ORF">g.19909</name>
</gene>
<evidence type="ECO:0000313" key="1">
    <source>
        <dbReference type="EMBL" id="JAS21940.1"/>
    </source>
</evidence>
<dbReference type="EMBL" id="GEDC01005086">
    <property type="protein sequence ID" value="JAS32212.1"/>
    <property type="molecule type" value="Transcribed_RNA"/>
</dbReference>
<protein>
    <recommendedName>
        <fullName evidence="3">Solute-binding protein family 3/N-terminal domain-containing protein</fullName>
    </recommendedName>
</protein>